<gene>
    <name evidence="1" type="ORF">HMPREF1127_1041</name>
</gene>
<evidence type="ECO:0000313" key="1">
    <source>
        <dbReference type="EMBL" id="EJU18768.1"/>
    </source>
</evidence>
<comment type="caution">
    <text evidence="1">The sequence shown here is derived from an EMBL/GenBank/DDBJ whole genome shotgun (WGS) entry which is preliminary data.</text>
</comment>
<organism evidence="1 2">
    <name type="scientific">Fusobacterium necrophorum subsp. funduliforme Fnf 1007</name>
    <dbReference type="NCBI Taxonomy" id="1161424"/>
    <lineage>
        <taxon>Bacteria</taxon>
        <taxon>Fusobacteriati</taxon>
        <taxon>Fusobacteriota</taxon>
        <taxon>Fusobacteriia</taxon>
        <taxon>Fusobacteriales</taxon>
        <taxon>Fusobacteriaceae</taxon>
        <taxon>Fusobacterium</taxon>
    </lineage>
</organism>
<name>A0AAN3VX46_9FUSO</name>
<proteinExistence type="predicted"/>
<dbReference type="AlphaFoldDB" id="A0AAN3VX46"/>
<sequence>MNLYLASLENDYVTIETMIDVKPLFVLGSFHYLQKLKPGILQQYFSYINSDDCKGFILDSGAFSMLNAKGGAESFLKNLDDYIENYIEFIKFWNVKNFIELDIDPLVGYSKVLKIREKIEKEVGRKSIPVWHISRGINEWKNTVKLYEYVAIGGIVTKEIKKKDYKKIFLPLLKIARSEKCNVHGLGFTGKEINDFPFFSCDSSTWTTINRFGSMPIFSITEKCIKNKSISEKRKIKLGNETRMKLTKYSIMEWKKFQIFLFKGEAN</sequence>
<evidence type="ECO:0000313" key="2">
    <source>
        <dbReference type="Proteomes" id="UP000003120"/>
    </source>
</evidence>
<reference evidence="1 2" key="1">
    <citation type="submission" date="2012-07" db="EMBL/GenBank/DDBJ databases">
        <authorList>
            <person name="Durkin A.S."/>
            <person name="McCorrison J."/>
            <person name="Torralba M."/>
            <person name="Gillis M."/>
            <person name="Methe B."/>
            <person name="Sutton G."/>
            <person name="Nelson K.E."/>
        </authorList>
    </citation>
    <scope>NUCLEOTIDE SEQUENCE [LARGE SCALE GENOMIC DNA]</scope>
    <source>
        <strain evidence="1 2">Fnf 1007</strain>
    </source>
</reference>
<dbReference type="EMBL" id="ALKK01000011">
    <property type="protein sequence ID" value="EJU18768.1"/>
    <property type="molecule type" value="Genomic_DNA"/>
</dbReference>
<accession>A0AAN3VX46</accession>
<protein>
    <submittedName>
        <fullName evidence="1">Uncharacterized protein</fullName>
    </submittedName>
</protein>
<dbReference type="Proteomes" id="UP000003120">
    <property type="component" value="Unassembled WGS sequence"/>
</dbReference>